<dbReference type="InterPro" id="IPR000845">
    <property type="entry name" value="Nucleoside_phosphorylase_d"/>
</dbReference>
<dbReference type="PANTHER" id="PTHR21234:SF43">
    <property type="entry name" value="OS06G0112100 PROTEIN"/>
    <property type="match status" value="1"/>
</dbReference>
<dbReference type="AlphaFoldDB" id="A0AAV5J5A6"/>
<organism evidence="2 3">
    <name type="scientific">Rubroshorea leprosula</name>
    <dbReference type="NCBI Taxonomy" id="152421"/>
    <lineage>
        <taxon>Eukaryota</taxon>
        <taxon>Viridiplantae</taxon>
        <taxon>Streptophyta</taxon>
        <taxon>Embryophyta</taxon>
        <taxon>Tracheophyta</taxon>
        <taxon>Spermatophyta</taxon>
        <taxon>Magnoliopsida</taxon>
        <taxon>eudicotyledons</taxon>
        <taxon>Gunneridae</taxon>
        <taxon>Pentapetalae</taxon>
        <taxon>rosids</taxon>
        <taxon>malvids</taxon>
        <taxon>Malvales</taxon>
        <taxon>Dipterocarpaceae</taxon>
        <taxon>Rubroshorea</taxon>
    </lineage>
</organism>
<dbReference type="PANTHER" id="PTHR21234">
    <property type="entry name" value="PURINE NUCLEOSIDE PHOSPHORYLASE"/>
    <property type="match status" value="1"/>
</dbReference>
<dbReference type="Pfam" id="PF01048">
    <property type="entry name" value="PNP_UDP_1"/>
    <property type="match status" value="1"/>
</dbReference>
<accession>A0AAV5J5A6</accession>
<keyword evidence="3" id="KW-1185">Reference proteome</keyword>
<name>A0AAV5J5A6_9ROSI</name>
<dbReference type="Proteomes" id="UP001054252">
    <property type="component" value="Unassembled WGS sequence"/>
</dbReference>
<dbReference type="EMBL" id="BPVZ01000024">
    <property type="protein sequence ID" value="GKV05578.1"/>
    <property type="molecule type" value="Genomic_DNA"/>
</dbReference>
<proteinExistence type="predicted"/>
<comment type="caution">
    <text evidence="2">The sequence shown here is derived from an EMBL/GenBank/DDBJ whole genome shotgun (WGS) entry which is preliminary data.</text>
</comment>
<protein>
    <recommendedName>
        <fullName evidence="1">Nucleoside phosphorylase domain-containing protein</fullName>
    </recommendedName>
</protein>
<sequence>MAVMGRRRRLAVADLVAAAAFWVLIVVQVDLTVQLRRRHPMHEIVDGVNDNAGPYIGLVMAYPTEEMALLTSGLFLPNPDVSSVDLAGRTFNIGKIKGVDVIYVMTGEQTINAATAVQTLLDAFDIRGIVHYGIAGSTNNSLSYGDVSIMNYVALTASWKWKEFKSEEGPLPTLEFGDFNFPKKGENLLALVEFTPVQLFSTGKPMQEVFWLPVDSHWFSIAAQLQGLKLEQCLNETYCLPETPRVVYGLKGSSADVYLDNEAYRDFLFKQLNVSTVDEETAAVIMTCLTNAVPCIAFRGVSDMAGGKGRALSGSLSSLASANALIVAVAFMGLIPKEGSVYIQ</sequence>
<dbReference type="InterPro" id="IPR035994">
    <property type="entry name" value="Nucleoside_phosphorylase_sf"/>
</dbReference>
<evidence type="ECO:0000259" key="1">
    <source>
        <dbReference type="Pfam" id="PF01048"/>
    </source>
</evidence>
<evidence type="ECO:0000313" key="3">
    <source>
        <dbReference type="Proteomes" id="UP001054252"/>
    </source>
</evidence>
<gene>
    <name evidence="2" type="ORF">SLEP1_g17576</name>
</gene>
<dbReference type="Gene3D" id="3.40.50.1580">
    <property type="entry name" value="Nucleoside phosphorylase domain"/>
    <property type="match status" value="1"/>
</dbReference>
<dbReference type="CDD" id="cd09008">
    <property type="entry name" value="MTAN"/>
    <property type="match status" value="1"/>
</dbReference>
<dbReference type="GO" id="GO:0009116">
    <property type="term" value="P:nucleoside metabolic process"/>
    <property type="evidence" value="ECO:0007669"/>
    <property type="project" value="InterPro"/>
</dbReference>
<dbReference type="SUPFAM" id="SSF53167">
    <property type="entry name" value="Purine and uridine phosphorylases"/>
    <property type="match status" value="1"/>
</dbReference>
<reference evidence="2 3" key="1">
    <citation type="journal article" date="2021" name="Commun. Biol.">
        <title>The genome of Shorea leprosula (Dipterocarpaceae) highlights the ecological relevance of drought in aseasonal tropical rainforests.</title>
        <authorList>
            <person name="Ng K.K.S."/>
            <person name="Kobayashi M.J."/>
            <person name="Fawcett J.A."/>
            <person name="Hatakeyama M."/>
            <person name="Paape T."/>
            <person name="Ng C.H."/>
            <person name="Ang C.C."/>
            <person name="Tnah L.H."/>
            <person name="Lee C.T."/>
            <person name="Nishiyama T."/>
            <person name="Sese J."/>
            <person name="O'Brien M.J."/>
            <person name="Copetti D."/>
            <person name="Mohd Noor M.I."/>
            <person name="Ong R.C."/>
            <person name="Putra M."/>
            <person name="Sireger I.Z."/>
            <person name="Indrioko S."/>
            <person name="Kosugi Y."/>
            <person name="Izuno A."/>
            <person name="Isagi Y."/>
            <person name="Lee S.L."/>
            <person name="Shimizu K.K."/>
        </authorList>
    </citation>
    <scope>NUCLEOTIDE SEQUENCE [LARGE SCALE GENOMIC DNA]</scope>
    <source>
        <strain evidence="2">214</strain>
    </source>
</reference>
<dbReference type="GO" id="GO:0003824">
    <property type="term" value="F:catalytic activity"/>
    <property type="evidence" value="ECO:0007669"/>
    <property type="project" value="InterPro"/>
</dbReference>
<feature type="domain" description="Nucleoside phosphorylase" evidence="1">
    <location>
        <begin position="56"/>
        <end position="309"/>
    </location>
</feature>
<evidence type="ECO:0000313" key="2">
    <source>
        <dbReference type="EMBL" id="GKV05578.1"/>
    </source>
</evidence>